<dbReference type="Pfam" id="PF12802">
    <property type="entry name" value="MarR_2"/>
    <property type="match status" value="1"/>
</dbReference>
<dbReference type="SMART" id="SM00347">
    <property type="entry name" value="HTH_MARR"/>
    <property type="match status" value="1"/>
</dbReference>
<organism evidence="2 3">
    <name type="scientific">Shewanella avicenniae</name>
    <dbReference type="NCBI Taxonomy" id="2814294"/>
    <lineage>
        <taxon>Bacteria</taxon>
        <taxon>Pseudomonadati</taxon>
        <taxon>Pseudomonadota</taxon>
        <taxon>Gammaproteobacteria</taxon>
        <taxon>Alteromonadales</taxon>
        <taxon>Shewanellaceae</taxon>
        <taxon>Shewanella</taxon>
    </lineage>
</organism>
<dbReference type="Gene3D" id="1.10.10.10">
    <property type="entry name" value="Winged helix-like DNA-binding domain superfamily/Winged helix DNA-binding domain"/>
    <property type="match status" value="1"/>
</dbReference>
<name>A0ABX7QU83_9GAMM</name>
<gene>
    <name evidence="2" type="ORF">JYB87_02855</name>
</gene>
<evidence type="ECO:0000259" key="1">
    <source>
        <dbReference type="PROSITE" id="PS50995"/>
    </source>
</evidence>
<dbReference type="PROSITE" id="PS50995">
    <property type="entry name" value="HTH_MARR_2"/>
    <property type="match status" value="1"/>
</dbReference>
<keyword evidence="3" id="KW-1185">Reference proteome</keyword>
<dbReference type="SUPFAM" id="SSF46785">
    <property type="entry name" value="Winged helix' DNA-binding domain"/>
    <property type="match status" value="1"/>
</dbReference>
<dbReference type="InterPro" id="IPR039422">
    <property type="entry name" value="MarR/SlyA-like"/>
</dbReference>
<dbReference type="PANTHER" id="PTHR33164:SF87">
    <property type="entry name" value="MULTIPLE ANTIBIOTIC RESISTANCE PROTEIN MARR"/>
    <property type="match status" value="1"/>
</dbReference>
<dbReference type="RefSeq" id="WP_207355410.1">
    <property type="nucleotide sequence ID" value="NZ_CP071503.1"/>
</dbReference>
<dbReference type="InterPro" id="IPR036388">
    <property type="entry name" value="WH-like_DNA-bd_sf"/>
</dbReference>
<feature type="domain" description="HTH marR-type" evidence="1">
    <location>
        <begin position="1"/>
        <end position="138"/>
    </location>
</feature>
<reference evidence="2 3" key="1">
    <citation type="submission" date="2021-03" db="EMBL/GenBank/DDBJ databases">
        <title>Novel species identification of genus Shewanella.</title>
        <authorList>
            <person name="Liu G."/>
            <person name="Zhang Q."/>
        </authorList>
    </citation>
    <scope>NUCLEOTIDE SEQUENCE [LARGE SCALE GENOMIC DNA]</scope>
    <source>
        <strain evidence="2 3">FJAT-51800</strain>
    </source>
</reference>
<accession>A0ABX7QU83</accession>
<dbReference type="InterPro" id="IPR000835">
    <property type="entry name" value="HTH_MarR-typ"/>
</dbReference>
<dbReference type="InterPro" id="IPR036390">
    <property type="entry name" value="WH_DNA-bd_sf"/>
</dbReference>
<dbReference type="Proteomes" id="UP000662770">
    <property type="component" value="Chromosome"/>
</dbReference>
<dbReference type="EMBL" id="CP071503">
    <property type="protein sequence ID" value="QSX34206.1"/>
    <property type="molecule type" value="Genomic_DNA"/>
</dbReference>
<sequence>MSVSQLLFSVLDAYKTALLSAFSKQLPELSLLHFRVLRQVGRGAEAETGVTPLQIAQGLQRDKAQVTRLLAELTDKAWLVKVPHPQDKRSVLLQLTPQGQVLLDQALLLEQQVSAAMTQGVSAAQQQALSEGLIKLQQNLSAI</sequence>
<protein>
    <submittedName>
        <fullName evidence="2">MarR family transcriptional regulator</fullName>
    </submittedName>
</protein>
<evidence type="ECO:0000313" key="3">
    <source>
        <dbReference type="Proteomes" id="UP000662770"/>
    </source>
</evidence>
<dbReference type="PRINTS" id="PR00598">
    <property type="entry name" value="HTHMARR"/>
</dbReference>
<proteinExistence type="predicted"/>
<dbReference type="PANTHER" id="PTHR33164">
    <property type="entry name" value="TRANSCRIPTIONAL REGULATOR, MARR FAMILY"/>
    <property type="match status" value="1"/>
</dbReference>
<evidence type="ECO:0000313" key="2">
    <source>
        <dbReference type="EMBL" id="QSX34206.1"/>
    </source>
</evidence>